<dbReference type="OrthoDB" id="114321at2759"/>
<feature type="region of interest" description="Disordered" evidence="1">
    <location>
        <begin position="52"/>
        <end position="137"/>
    </location>
</feature>
<dbReference type="AlphaFoldDB" id="W4HBH6"/>
<feature type="compositionally biased region" description="Low complexity" evidence="1">
    <location>
        <begin position="59"/>
        <end position="96"/>
    </location>
</feature>
<feature type="compositionally biased region" description="Low complexity" evidence="1">
    <location>
        <begin position="1"/>
        <end position="14"/>
    </location>
</feature>
<name>W4HBH6_APHAT</name>
<dbReference type="EMBL" id="KI913114">
    <property type="protein sequence ID" value="ETV88473.1"/>
    <property type="molecule type" value="Genomic_DNA"/>
</dbReference>
<proteinExistence type="predicted"/>
<evidence type="ECO:0000313" key="2">
    <source>
        <dbReference type="EMBL" id="ETV88473.1"/>
    </source>
</evidence>
<dbReference type="RefSeq" id="XP_009820873.1">
    <property type="nucleotide sequence ID" value="XM_009822571.1"/>
</dbReference>
<protein>
    <submittedName>
        <fullName evidence="2">Uncharacterized protein</fullName>
    </submittedName>
</protein>
<feature type="region of interest" description="Disordered" evidence="1">
    <location>
        <begin position="1"/>
        <end position="21"/>
    </location>
</feature>
<accession>W4HBH6</accession>
<organism evidence="2">
    <name type="scientific">Aphanomyces astaci</name>
    <name type="common">Crayfish plague agent</name>
    <dbReference type="NCBI Taxonomy" id="112090"/>
    <lineage>
        <taxon>Eukaryota</taxon>
        <taxon>Sar</taxon>
        <taxon>Stramenopiles</taxon>
        <taxon>Oomycota</taxon>
        <taxon>Saprolegniomycetes</taxon>
        <taxon>Saprolegniales</taxon>
        <taxon>Verrucalvaceae</taxon>
        <taxon>Aphanomyces</taxon>
    </lineage>
</organism>
<gene>
    <name evidence="2" type="ORF">H257_00063</name>
</gene>
<sequence>MTATMTSASSPTAANHPANIRSGMTVQDLKMLTAQREYRIMMEQYNTTVGDPSLLATLTSPRSSRSMSLSLSDTSSSADGSPISSPVMSPQQHRSPFQPPPPPSMTLASLQQPPASKSHSHHYHHHHHHPSTSSYLRHGGRVEQRVLVTCGGQMVSVMEGVRNVPDDMMTYVEGSSSAASHF</sequence>
<dbReference type="VEuPathDB" id="FungiDB:H257_00063"/>
<feature type="compositionally biased region" description="Basic residues" evidence="1">
    <location>
        <begin position="118"/>
        <end position="130"/>
    </location>
</feature>
<reference evidence="2" key="1">
    <citation type="submission" date="2013-12" db="EMBL/GenBank/DDBJ databases">
        <title>The Genome Sequence of Aphanomyces astaci APO3.</title>
        <authorList>
            <consortium name="The Broad Institute Genomics Platform"/>
            <person name="Russ C."/>
            <person name="Tyler B."/>
            <person name="van West P."/>
            <person name="Dieguez-Uribeondo J."/>
            <person name="Young S.K."/>
            <person name="Zeng Q."/>
            <person name="Gargeya S."/>
            <person name="Fitzgerald M."/>
            <person name="Abouelleil A."/>
            <person name="Alvarado L."/>
            <person name="Chapman S.B."/>
            <person name="Gainer-Dewar J."/>
            <person name="Goldberg J."/>
            <person name="Griggs A."/>
            <person name="Gujja S."/>
            <person name="Hansen M."/>
            <person name="Howarth C."/>
            <person name="Imamovic A."/>
            <person name="Ireland A."/>
            <person name="Larimer J."/>
            <person name="McCowan C."/>
            <person name="Murphy C."/>
            <person name="Pearson M."/>
            <person name="Poon T.W."/>
            <person name="Priest M."/>
            <person name="Roberts A."/>
            <person name="Saif S."/>
            <person name="Shea T."/>
            <person name="Sykes S."/>
            <person name="Wortman J."/>
            <person name="Nusbaum C."/>
            <person name="Birren B."/>
        </authorList>
    </citation>
    <scope>NUCLEOTIDE SEQUENCE [LARGE SCALE GENOMIC DNA]</scope>
    <source>
        <strain evidence="2">APO3</strain>
    </source>
</reference>
<evidence type="ECO:0000256" key="1">
    <source>
        <dbReference type="SAM" id="MobiDB-lite"/>
    </source>
</evidence>
<feature type="compositionally biased region" description="Polar residues" evidence="1">
    <location>
        <begin position="106"/>
        <end position="115"/>
    </location>
</feature>
<dbReference type="GeneID" id="20802059"/>